<dbReference type="InterPro" id="IPR003442">
    <property type="entry name" value="T6A_TsaE"/>
</dbReference>
<proteinExistence type="inferred from homology"/>
<evidence type="ECO:0000256" key="6">
    <source>
        <dbReference type="PIRSR" id="PIRSR600821-50"/>
    </source>
</evidence>
<feature type="domain" description="Alanine racemase C-terminal" evidence="9">
    <location>
        <begin position="243"/>
        <end position="373"/>
    </location>
</feature>
<accession>A0A939MQW7</accession>
<dbReference type="SUPFAM" id="SSF52540">
    <property type="entry name" value="P-loop containing nucleoside triphosphate hydrolases"/>
    <property type="match status" value="1"/>
</dbReference>
<dbReference type="HAMAP" id="MF_01201">
    <property type="entry name" value="Ala_racemase"/>
    <property type="match status" value="1"/>
</dbReference>
<gene>
    <name evidence="10" type="primary">alr</name>
    <name evidence="10" type="ORF">J4H92_13910</name>
</gene>
<evidence type="ECO:0000256" key="7">
    <source>
        <dbReference type="PIRSR" id="PIRSR600821-52"/>
    </source>
</evidence>
<feature type="active site" description="Proton acceptor; specific for D-alanine" evidence="5">
    <location>
        <position position="36"/>
    </location>
</feature>
<dbReference type="GO" id="GO:0009252">
    <property type="term" value="P:peptidoglycan biosynthetic process"/>
    <property type="evidence" value="ECO:0007669"/>
    <property type="project" value="TreeGrafter"/>
</dbReference>
<feature type="compositionally biased region" description="Pro residues" evidence="8">
    <location>
        <begin position="380"/>
        <end position="389"/>
    </location>
</feature>
<evidence type="ECO:0000256" key="5">
    <source>
        <dbReference type="HAMAP-Rule" id="MF_01201"/>
    </source>
</evidence>
<dbReference type="RefSeq" id="WP_208098785.1">
    <property type="nucleotide sequence ID" value="NZ_JAGDYM010000016.1"/>
</dbReference>
<evidence type="ECO:0000256" key="2">
    <source>
        <dbReference type="ARBA" id="ARBA00022898"/>
    </source>
</evidence>
<feature type="modified residue" description="N6-(pyridoxal phosphate)lysine" evidence="5 6">
    <location>
        <position position="36"/>
    </location>
</feature>
<feature type="binding site" evidence="5 7">
    <location>
        <position position="134"/>
    </location>
    <ligand>
        <name>substrate</name>
    </ligand>
</feature>
<dbReference type="GO" id="GO:0005829">
    <property type="term" value="C:cytosol"/>
    <property type="evidence" value="ECO:0007669"/>
    <property type="project" value="TreeGrafter"/>
</dbReference>
<dbReference type="Gene3D" id="3.40.50.300">
    <property type="entry name" value="P-loop containing nucleotide triphosphate hydrolases"/>
    <property type="match status" value="1"/>
</dbReference>
<dbReference type="GO" id="GO:0008784">
    <property type="term" value="F:alanine racemase activity"/>
    <property type="evidence" value="ECO:0007669"/>
    <property type="project" value="UniProtKB-UniRule"/>
</dbReference>
<comment type="catalytic activity">
    <reaction evidence="5">
        <text>L-alanine = D-alanine</text>
        <dbReference type="Rhea" id="RHEA:20249"/>
        <dbReference type="ChEBI" id="CHEBI:57416"/>
        <dbReference type="ChEBI" id="CHEBI:57972"/>
        <dbReference type="EC" id="5.1.1.1"/>
    </reaction>
</comment>
<dbReference type="GO" id="GO:0030632">
    <property type="term" value="P:D-alanine biosynthetic process"/>
    <property type="evidence" value="ECO:0007669"/>
    <property type="project" value="UniProtKB-UniRule"/>
</dbReference>
<dbReference type="PRINTS" id="PR00992">
    <property type="entry name" value="ALARACEMASE"/>
</dbReference>
<dbReference type="InterPro" id="IPR020622">
    <property type="entry name" value="Ala_racemase_pyridoxalP-BS"/>
</dbReference>
<dbReference type="GO" id="GO:0002949">
    <property type="term" value="P:tRNA threonylcarbamoyladenosine modification"/>
    <property type="evidence" value="ECO:0007669"/>
    <property type="project" value="InterPro"/>
</dbReference>
<dbReference type="PANTHER" id="PTHR30511">
    <property type="entry name" value="ALANINE RACEMASE"/>
    <property type="match status" value="1"/>
</dbReference>
<dbReference type="CDD" id="cd00430">
    <property type="entry name" value="PLPDE_III_AR"/>
    <property type="match status" value="1"/>
</dbReference>
<dbReference type="InterPro" id="IPR029066">
    <property type="entry name" value="PLP-binding_barrel"/>
</dbReference>
<organism evidence="10 11">
    <name type="scientific">Leucobacter weissii</name>
    <dbReference type="NCBI Taxonomy" id="1983706"/>
    <lineage>
        <taxon>Bacteria</taxon>
        <taxon>Bacillati</taxon>
        <taxon>Actinomycetota</taxon>
        <taxon>Actinomycetes</taxon>
        <taxon>Micrococcales</taxon>
        <taxon>Microbacteriaceae</taxon>
        <taxon>Leucobacter</taxon>
    </lineage>
</organism>
<dbReference type="InterPro" id="IPR027417">
    <property type="entry name" value="P-loop_NTPase"/>
</dbReference>
<dbReference type="Gene3D" id="2.40.37.10">
    <property type="entry name" value="Lyase, Ornithine Decarboxylase, Chain A, domain 1"/>
    <property type="match status" value="1"/>
</dbReference>
<comment type="cofactor">
    <cofactor evidence="1 5 6">
        <name>pyridoxal 5'-phosphate</name>
        <dbReference type="ChEBI" id="CHEBI:597326"/>
    </cofactor>
</comment>
<evidence type="ECO:0000313" key="11">
    <source>
        <dbReference type="Proteomes" id="UP000664382"/>
    </source>
</evidence>
<evidence type="ECO:0000256" key="8">
    <source>
        <dbReference type="SAM" id="MobiDB-lite"/>
    </source>
</evidence>
<dbReference type="InterPro" id="IPR001608">
    <property type="entry name" value="Ala_racemase_N"/>
</dbReference>
<evidence type="ECO:0000313" key="10">
    <source>
        <dbReference type="EMBL" id="MBO1903037.1"/>
    </source>
</evidence>
<evidence type="ECO:0000259" key="9">
    <source>
        <dbReference type="SMART" id="SM01005"/>
    </source>
</evidence>
<sequence length="578" mass="59846">MKTGSMRIAEISVPAIRHNVRRIREHTGGTVIAVIKANGYGHGAEIVARAAIEGGAALLGVTDLEEALALRDAGIEAPILCWLHGAAADFDAAVEADLEIGVSHLAQLEALAAAAGRAGRRAIVQFKVDTGLSRNGAAPAEWPALFARGAELESEGRVRVRGVFSHLANAGEDNDLEQARRFDGAVELLRAAGCDPDLIHLAASAATFSSARLHYNTVRVGVVVYGLSPFADRTSADLGLIPAMTLRSQIVALRDVPPGTGVSYGYNHLTQGETTLGLVPIGYADGMPRALNGGGATVSVAEHHCPIVGRIGMDQCIVDLGSLGRKVRIGDPVVLFGDPATGVPPVEVWAELMRTINYEIVVGIGSRVRRVAVDDDGPGAFPPAGPAALPPTGSGSGVAVPPPERVEGDGAPRIERIEIADPESMHELGRRLGRRLAAGDLVILTGPLGAGKTALARGIGEALGVRGPVTSPTFVLARTHPPLGDGPPLIHVDAYRLAGAGELDDLDLDLDGAVVVAEWGSGLFDEHGSWIEVTIERPTGSTGPGDTVDGDGLADESVEPRAVAVAGHGPRWRSGVLT</sequence>
<dbReference type="Pfam" id="PF02367">
    <property type="entry name" value="TsaE"/>
    <property type="match status" value="1"/>
</dbReference>
<dbReference type="Pfam" id="PF01168">
    <property type="entry name" value="Ala_racemase_N"/>
    <property type="match status" value="1"/>
</dbReference>
<comment type="pathway">
    <text evidence="5">Amino-acid biosynthesis; D-alanine biosynthesis; D-alanine from L-alanine: step 1/1.</text>
</comment>
<feature type="active site" description="Proton acceptor; specific for L-alanine" evidence="5">
    <location>
        <position position="264"/>
    </location>
</feature>
<keyword evidence="3 5" id="KW-0413">Isomerase</keyword>
<comment type="function">
    <text evidence="4">Required for the formation of a threonylcarbamoyl group on adenosine at position 37 (t(6)A37) in tRNAs that read codons beginning with adenine. Is involved in the transfer of the threonylcarbamoyl moiety of threonylcarbamoyl-AMP (TC-AMP) to the N6 group of A37, together with TsaD and TsaB. TsaE seems to play an indirect role in the t(6)A biosynthesis pathway, possibly in regulating the core enzymatic function of TsaD.</text>
</comment>
<protein>
    <recommendedName>
        <fullName evidence="5">Alanine racemase</fullName>
        <ecNumber evidence="5">5.1.1.1</ecNumber>
    </recommendedName>
</protein>
<dbReference type="Gene3D" id="3.20.20.10">
    <property type="entry name" value="Alanine racemase"/>
    <property type="match status" value="1"/>
</dbReference>
<dbReference type="PROSITE" id="PS00395">
    <property type="entry name" value="ALANINE_RACEMASE"/>
    <property type="match status" value="1"/>
</dbReference>
<comment type="similarity">
    <text evidence="5">Belongs to the alanine racemase family.</text>
</comment>
<reference evidence="10" key="1">
    <citation type="submission" date="2021-03" db="EMBL/GenBank/DDBJ databases">
        <title>Leucobacter chromiisoli sp. nov., isolated from chromium-containing soil of chemical plant.</title>
        <authorList>
            <person name="Xu Z."/>
        </authorList>
    </citation>
    <scope>NUCLEOTIDE SEQUENCE</scope>
    <source>
        <strain evidence="10">S27</strain>
    </source>
</reference>
<evidence type="ECO:0000256" key="1">
    <source>
        <dbReference type="ARBA" id="ARBA00001933"/>
    </source>
</evidence>
<feature type="binding site" evidence="5 7">
    <location>
        <position position="313"/>
    </location>
    <ligand>
        <name>substrate</name>
    </ligand>
</feature>
<dbReference type="GO" id="GO:0030170">
    <property type="term" value="F:pyridoxal phosphate binding"/>
    <property type="evidence" value="ECO:0007669"/>
    <property type="project" value="UniProtKB-UniRule"/>
</dbReference>
<evidence type="ECO:0000256" key="4">
    <source>
        <dbReference type="ARBA" id="ARBA00024908"/>
    </source>
</evidence>
<dbReference type="EMBL" id="JAGDYM010000016">
    <property type="protein sequence ID" value="MBO1903037.1"/>
    <property type="molecule type" value="Genomic_DNA"/>
</dbReference>
<dbReference type="NCBIfam" id="TIGR00492">
    <property type="entry name" value="alr"/>
    <property type="match status" value="1"/>
</dbReference>
<keyword evidence="2 5" id="KW-0663">Pyridoxal phosphate</keyword>
<dbReference type="EC" id="5.1.1.1" evidence="5"/>
<evidence type="ECO:0000256" key="3">
    <source>
        <dbReference type="ARBA" id="ARBA00023235"/>
    </source>
</evidence>
<dbReference type="FunFam" id="3.20.20.10:FF:000002">
    <property type="entry name" value="Alanine racemase"/>
    <property type="match status" value="1"/>
</dbReference>
<dbReference type="InterPro" id="IPR011079">
    <property type="entry name" value="Ala_racemase_C"/>
</dbReference>
<comment type="function">
    <text evidence="5">Catalyzes the interconversion of L-alanine and D-alanine. May also act on other amino acids.</text>
</comment>
<dbReference type="Proteomes" id="UP000664382">
    <property type="component" value="Unassembled WGS sequence"/>
</dbReference>
<feature type="region of interest" description="Disordered" evidence="8">
    <location>
        <begin position="379"/>
        <end position="409"/>
    </location>
</feature>
<comment type="caution">
    <text evidence="10">The sequence shown here is derived from an EMBL/GenBank/DDBJ whole genome shotgun (WGS) entry which is preliminary data.</text>
</comment>
<dbReference type="AlphaFoldDB" id="A0A939MQW7"/>
<dbReference type="PANTHER" id="PTHR30511:SF0">
    <property type="entry name" value="ALANINE RACEMASE, CATABOLIC-RELATED"/>
    <property type="match status" value="1"/>
</dbReference>
<dbReference type="SUPFAM" id="SSF51419">
    <property type="entry name" value="PLP-binding barrel"/>
    <property type="match status" value="1"/>
</dbReference>
<dbReference type="Pfam" id="PF00842">
    <property type="entry name" value="Ala_racemase_C"/>
    <property type="match status" value="1"/>
</dbReference>
<dbReference type="SUPFAM" id="SSF50621">
    <property type="entry name" value="Alanine racemase C-terminal domain-like"/>
    <property type="match status" value="1"/>
</dbReference>
<dbReference type="InterPro" id="IPR000821">
    <property type="entry name" value="Ala_racemase"/>
</dbReference>
<dbReference type="InterPro" id="IPR009006">
    <property type="entry name" value="Ala_racemase/Decarboxylase_C"/>
</dbReference>
<keyword evidence="11" id="KW-1185">Reference proteome</keyword>
<name>A0A939MQW7_9MICO</name>
<dbReference type="SMART" id="SM01005">
    <property type="entry name" value="Ala_racemase_C"/>
    <property type="match status" value="1"/>
</dbReference>